<dbReference type="STRING" id="145388.A0A0D2JAF4"/>
<evidence type="ECO:0000313" key="5">
    <source>
        <dbReference type="Proteomes" id="UP000054498"/>
    </source>
</evidence>
<feature type="domain" description="PPM-type phosphatase" evidence="3">
    <location>
        <begin position="433"/>
        <end position="762"/>
    </location>
</feature>
<feature type="region of interest" description="Disordered" evidence="1">
    <location>
        <begin position="354"/>
        <end position="402"/>
    </location>
</feature>
<dbReference type="PROSITE" id="PS51746">
    <property type="entry name" value="PPM_2"/>
    <property type="match status" value="1"/>
</dbReference>
<protein>
    <recommendedName>
        <fullName evidence="6">Protein kinase and PP2C-like domain-containing protein</fullName>
    </recommendedName>
</protein>
<dbReference type="InterPro" id="IPR000719">
    <property type="entry name" value="Prot_kinase_dom"/>
</dbReference>
<dbReference type="InterPro" id="IPR015655">
    <property type="entry name" value="PP2C"/>
</dbReference>
<dbReference type="InterPro" id="IPR001932">
    <property type="entry name" value="PPM-type_phosphatase-like_dom"/>
</dbReference>
<dbReference type="GeneID" id="25728483"/>
<dbReference type="SMART" id="SM00220">
    <property type="entry name" value="S_TKc"/>
    <property type="match status" value="1"/>
</dbReference>
<accession>A0A0D2JAF4</accession>
<dbReference type="InterPro" id="IPR036457">
    <property type="entry name" value="PPM-type-like_dom_sf"/>
</dbReference>
<gene>
    <name evidence="4" type="ORF">MNEG_11240</name>
</gene>
<dbReference type="GO" id="GO:0004672">
    <property type="term" value="F:protein kinase activity"/>
    <property type="evidence" value="ECO:0007669"/>
    <property type="project" value="InterPro"/>
</dbReference>
<dbReference type="Pfam" id="PF00069">
    <property type="entry name" value="Pkinase"/>
    <property type="match status" value="1"/>
</dbReference>
<dbReference type="GO" id="GO:0005524">
    <property type="term" value="F:ATP binding"/>
    <property type="evidence" value="ECO:0007669"/>
    <property type="project" value="InterPro"/>
</dbReference>
<dbReference type="PROSITE" id="PS00108">
    <property type="entry name" value="PROTEIN_KINASE_ST"/>
    <property type="match status" value="1"/>
</dbReference>
<evidence type="ECO:0008006" key="6">
    <source>
        <dbReference type="Google" id="ProtNLM"/>
    </source>
</evidence>
<evidence type="ECO:0000259" key="3">
    <source>
        <dbReference type="PROSITE" id="PS51746"/>
    </source>
</evidence>
<dbReference type="Gene3D" id="3.30.200.20">
    <property type="entry name" value="Phosphorylase Kinase, domain 1"/>
    <property type="match status" value="1"/>
</dbReference>
<dbReference type="PROSITE" id="PS50011">
    <property type="entry name" value="PROTEIN_KINASE_DOM"/>
    <property type="match status" value="1"/>
</dbReference>
<evidence type="ECO:0000259" key="2">
    <source>
        <dbReference type="PROSITE" id="PS50011"/>
    </source>
</evidence>
<dbReference type="PANTHER" id="PTHR47992">
    <property type="entry name" value="PROTEIN PHOSPHATASE"/>
    <property type="match status" value="1"/>
</dbReference>
<feature type="region of interest" description="Disordered" evidence="1">
    <location>
        <begin position="571"/>
        <end position="594"/>
    </location>
</feature>
<evidence type="ECO:0000256" key="1">
    <source>
        <dbReference type="SAM" id="MobiDB-lite"/>
    </source>
</evidence>
<feature type="compositionally biased region" description="Acidic residues" evidence="1">
    <location>
        <begin position="364"/>
        <end position="373"/>
    </location>
</feature>
<dbReference type="Proteomes" id="UP000054498">
    <property type="component" value="Unassembled WGS sequence"/>
</dbReference>
<dbReference type="SMART" id="SM00331">
    <property type="entry name" value="PP2C_SIG"/>
    <property type="match status" value="1"/>
</dbReference>
<proteinExistence type="predicted"/>
<dbReference type="CDD" id="cd00143">
    <property type="entry name" value="PP2Cc"/>
    <property type="match status" value="1"/>
</dbReference>
<name>A0A0D2JAF4_9CHLO</name>
<dbReference type="RefSeq" id="XP_013895742.1">
    <property type="nucleotide sequence ID" value="XM_014040288.1"/>
</dbReference>
<dbReference type="Gene3D" id="3.60.40.10">
    <property type="entry name" value="PPM-type phosphatase domain"/>
    <property type="match status" value="1"/>
</dbReference>
<dbReference type="AlphaFoldDB" id="A0A0D2JAF4"/>
<dbReference type="SUPFAM" id="SSF81606">
    <property type="entry name" value="PP2C-like"/>
    <property type="match status" value="1"/>
</dbReference>
<dbReference type="SUPFAM" id="SSF56112">
    <property type="entry name" value="Protein kinase-like (PK-like)"/>
    <property type="match status" value="1"/>
</dbReference>
<organism evidence="4 5">
    <name type="scientific">Monoraphidium neglectum</name>
    <dbReference type="NCBI Taxonomy" id="145388"/>
    <lineage>
        <taxon>Eukaryota</taxon>
        <taxon>Viridiplantae</taxon>
        <taxon>Chlorophyta</taxon>
        <taxon>core chlorophytes</taxon>
        <taxon>Chlorophyceae</taxon>
        <taxon>CS clade</taxon>
        <taxon>Sphaeropleales</taxon>
        <taxon>Selenastraceae</taxon>
        <taxon>Monoraphidium</taxon>
    </lineage>
</organism>
<dbReference type="Gene3D" id="1.10.510.10">
    <property type="entry name" value="Transferase(Phosphotransferase) domain 1"/>
    <property type="match status" value="1"/>
</dbReference>
<feature type="region of interest" description="Disordered" evidence="1">
    <location>
        <begin position="782"/>
        <end position="812"/>
    </location>
</feature>
<dbReference type="InterPro" id="IPR008271">
    <property type="entry name" value="Ser/Thr_kinase_AS"/>
</dbReference>
<dbReference type="InterPro" id="IPR011009">
    <property type="entry name" value="Kinase-like_dom_sf"/>
</dbReference>
<dbReference type="EMBL" id="KK102872">
    <property type="protein sequence ID" value="KIY96722.1"/>
    <property type="molecule type" value="Genomic_DNA"/>
</dbReference>
<dbReference type="OrthoDB" id="10264738at2759"/>
<evidence type="ECO:0000313" key="4">
    <source>
        <dbReference type="EMBL" id="KIY96722.1"/>
    </source>
</evidence>
<keyword evidence="5" id="KW-1185">Reference proteome</keyword>
<dbReference type="SMART" id="SM00332">
    <property type="entry name" value="PP2Cc"/>
    <property type="match status" value="1"/>
</dbReference>
<feature type="domain" description="Protein kinase" evidence="2">
    <location>
        <begin position="31"/>
        <end position="324"/>
    </location>
</feature>
<sequence>MQRAVRQGEIEEARRVGASAAVPLSVAPSQLDLGPELSRGAEAVVVRGRLAGRDVAVKRFTIARSEDLHRFRSELALMSELSHPAICPVLAAHALPPSYLLVMPLAAGTLHGRVHRQGWRPSWRELLAIGAALADALAAVHAKGVVHRDVKSANVLLTEEGAPLLSDFGLAAPAELLAAENKITQAAVRSRGMPSGGFHKRMVLGTLEYMSPEVLLKRPSSFASDVYALAITINEAAAGTYPFSDCTKDNPDIHTVLEHGYGRQELAAAVAAEGLRPLLPAGGAPPGYAELIQACWALDPAARPSAADVARRLAEIAAGVHDLGPASAGAVRGASPHLTPSASVLSLARHVIDSDSGRSSWTGDEGEDDDDVLDTLTEPDTPTGCSPSPGAEGSVVFSRGGGSGGAAPGGLQLNSALGRAAAAAPAPAGMELLAGAFGAIGPRESMEDRQLLRGCLGGDAAVHLVAVFDGHRGHEAAAFATAHLPRALQLASLKQATRGGSGSSSGAAATAAADAYAPVGSQPTIGASPAAAALRDAFVDVDAAFRAEWTAAQQGSAGSVASLSSSTSGASGFGGGAPSAGPTPAGPSGGAPRGAAGRFPGCTALAAVVAGGRLLVANAGDCRAVVSRGGAALGLSRQHTADLEDERARVLAAGGSVARRAGGWRVGAAALQVTRALGDFDLKGPIDGGVTAVPEVVEFELSEADQFLIMATDGVWDVMRDDEAVGLVRDTVKDPQLCAKRLVTEALSRGSRDNATALVVFFRPVASLESVWTSASGVPAPEATPTFYGSRRPVPRREAGPGAAADEVTDTY</sequence>
<dbReference type="KEGG" id="mng:MNEG_11240"/>
<feature type="compositionally biased region" description="Low complexity" evidence="1">
    <location>
        <begin position="374"/>
        <end position="384"/>
    </location>
</feature>
<dbReference type="Pfam" id="PF00481">
    <property type="entry name" value="PP2C"/>
    <property type="match status" value="1"/>
</dbReference>
<dbReference type="GO" id="GO:0004722">
    <property type="term" value="F:protein serine/threonine phosphatase activity"/>
    <property type="evidence" value="ECO:0007669"/>
    <property type="project" value="InterPro"/>
</dbReference>
<reference evidence="4 5" key="1">
    <citation type="journal article" date="2013" name="BMC Genomics">
        <title>Reconstruction of the lipid metabolism for the microalga Monoraphidium neglectum from its genome sequence reveals characteristics suitable for biofuel production.</title>
        <authorList>
            <person name="Bogen C."/>
            <person name="Al-Dilaimi A."/>
            <person name="Albersmeier A."/>
            <person name="Wichmann J."/>
            <person name="Grundmann M."/>
            <person name="Rupp O."/>
            <person name="Lauersen K.J."/>
            <person name="Blifernez-Klassen O."/>
            <person name="Kalinowski J."/>
            <person name="Goesmann A."/>
            <person name="Mussgnug J.H."/>
            <person name="Kruse O."/>
        </authorList>
    </citation>
    <scope>NUCLEOTIDE SEQUENCE [LARGE SCALE GENOMIC DNA]</scope>
    <source>
        <strain evidence="4 5">SAG 48.87</strain>
    </source>
</reference>